<evidence type="ECO:0000256" key="4">
    <source>
        <dbReference type="SAM" id="MobiDB-lite"/>
    </source>
</evidence>
<feature type="compositionally biased region" description="Basic and acidic residues" evidence="4">
    <location>
        <begin position="110"/>
        <end position="124"/>
    </location>
</feature>
<proteinExistence type="predicted"/>
<dbReference type="GO" id="GO:0003723">
    <property type="term" value="F:RNA binding"/>
    <property type="evidence" value="ECO:0007669"/>
    <property type="project" value="UniProtKB-UniRule"/>
</dbReference>
<dbReference type="Proteomes" id="UP000886520">
    <property type="component" value="Chromosome 16"/>
</dbReference>
<feature type="compositionally biased region" description="Basic residues" evidence="4">
    <location>
        <begin position="146"/>
        <end position="172"/>
    </location>
</feature>
<reference evidence="6" key="1">
    <citation type="submission" date="2021-01" db="EMBL/GenBank/DDBJ databases">
        <title>Adiantum capillus-veneris genome.</title>
        <authorList>
            <person name="Fang Y."/>
            <person name="Liao Q."/>
        </authorList>
    </citation>
    <scope>NUCLEOTIDE SEQUENCE</scope>
    <source>
        <strain evidence="6">H3</strain>
        <tissue evidence="6">Leaf</tissue>
    </source>
</reference>
<sequence>MRRRSPSYSPPRRGYRSPPRGRFGRHRDPPCGLLVRNIPKDSRPEEIRIQFERYGRIRDVYLPKDFHTGEPRGFGFVQFLDPYDAAEAKVQMDRQIFKGREISVVFAEENRKRPEEMRVKERSRGRMSYGGYRRSPYRGRSMSRSPRSRSRSPRSGRHSRSYNTSSRRHRHASYSPSPYRSSRSRSPSPDARRRGRESSSVDRSRSRSPKNGRGSHRKGRRRSDSPARSSSPHSNGRAKSLSDERGDTRSHSRSSESDRHSKSPRKSSRSRSKSRRESRSPRSSSLSHHKHSSSPRHLDSRHTPEPVKKTSSLLPEIRNGEAQSHGKLQ</sequence>
<feature type="compositionally biased region" description="Low complexity" evidence="4">
    <location>
        <begin position="1"/>
        <end position="21"/>
    </location>
</feature>
<feature type="domain" description="RRM" evidence="5">
    <location>
        <begin position="31"/>
        <end position="109"/>
    </location>
</feature>
<gene>
    <name evidence="6" type="ORF">GOP47_0016543</name>
</gene>
<organism evidence="6 7">
    <name type="scientific">Adiantum capillus-veneris</name>
    <name type="common">Maidenhair fern</name>
    <dbReference type="NCBI Taxonomy" id="13818"/>
    <lineage>
        <taxon>Eukaryota</taxon>
        <taxon>Viridiplantae</taxon>
        <taxon>Streptophyta</taxon>
        <taxon>Embryophyta</taxon>
        <taxon>Tracheophyta</taxon>
        <taxon>Polypodiopsida</taxon>
        <taxon>Polypodiidae</taxon>
        <taxon>Polypodiales</taxon>
        <taxon>Pteridineae</taxon>
        <taxon>Pteridaceae</taxon>
        <taxon>Vittarioideae</taxon>
        <taxon>Adiantum</taxon>
    </lineage>
</organism>
<accession>A0A9D4ZAD9</accession>
<feature type="compositionally biased region" description="Low complexity" evidence="4">
    <location>
        <begin position="126"/>
        <end position="145"/>
    </location>
</feature>
<protein>
    <recommendedName>
        <fullName evidence="5">RRM domain-containing protein</fullName>
    </recommendedName>
</protein>
<feature type="compositionally biased region" description="Low complexity" evidence="4">
    <location>
        <begin position="173"/>
        <end position="189"/>
    </location>
</feature>
<feature type="compositionally biased region" description="Basic and acidic residues" evidence="4">
    <location>
        <begin position="240"/>
        <end position="261"/>
    </location>
</feature>
<comment type="caution">
    <text evidence="6">The sequence shown here is derived from an EMBL/GenBank/DDBJ whole genome shotgun (WGS) entry which is preliminary data.</text>
</comment>
<dbReference type="AlphaFoldDB" id="A0A9D4ZAD9"/>
<evidence type="ECO:0000259" key="5">
    <source>
        <dbReference type="PROSITE" id="PS50102"/>
    </source>
</evidence>
<dbReference type="InterPro" id="IPR035979">
    <property type="entry name" value="RBD_domain_sf"/>
</dbReference>
<keyword evidence="1" id="KW-0507">mRNA processing</keyword>
<feature type="compositionally biased region" description="Basic and acidic residues" evidence="4">
    <location>
        <begin position="296"/>
        <end position="308"/>
    </location>
</feature>
<dbReference type="PANTHER" id="PTHR23147">
    <property type="entry name" value="SERINE/ARGININE RICH SPLICING FACTOR"/>
    <property type="match status" value="1"/>
</dbReference>
<evidence type="ECO:0000256" key="3">
    <source>
        <dbReference type="PROSITE-ProRule" id="PRU00176"/>
    </source>
</evidence>
<feature type="compositionally biased region" description="Basic residues" evidence="4">
    <location>
        <begin position="262"/>
        <end position="274"/>
    </location>
</feature>
<evidence type="ECO:0000313" key="6">
    <source>
        <dbReference type="EMBL" id="KAI5068198.1"/>
    </source>
</evidence>
<evidence type="ECO:0000256" key="2">
    <source>
        <dbReference type="ARBA" id="ARBA00023187"/>
    </source>
</evidence>
<dbReference type="InterPro" id="IPR000504">
    <property type="entry name" value="RRM_dom"/>
</dbReference>
<dbReference type="InterPro" id="IPR050907">
    <property type="entry name" value="SRSF"/>
</dbReference>
<feature type="compositionally biased region" description="Basic and acidic residues" evidence="4">
    <location>
        <begin position="190"/>
        <end position="205"/>
    </location>
</feature>
<evidence type="ECO:0000313" key="7">
    <source>
        <dbReference type="Proteomes" id="UP000886520"/>
    </source>
</evidence>
<feature type="region of interest" description="Disordered" evidence="4">
    <location>
        <begin position="110"/>
        <end position="329"/>
    </location>
</feature>
<evidence type="ECO:0000256" key="1">
    <source>
        <dbReference type="ARBA" id="ARBA00022664"/>
    </source>
</evidence>
<feature type="region of interest" description="Disordered" evidence="4">
    <location>
        <begin position="1"/>
        <end position="37"/>
    </location>
</feature>
<dbReference type="OrthoDB" id="439808at2759"/>
<dbReference type="SMART" id="SM00360">
    <property type="entry name" value="RRM"/>
    <property type="match status" value="1"/>
</dbReference>
<dbReference type="GO" id="GO:0008380">
    <property type="term" value="P:RNA splicing"/>
    <property type="evidence" value="ECO:0007669"/>
    <property type="project" value="UniProtKB-KW"/>
</dbReference>
<name>A0A9D4ZAD9_ADICA</name>
<dbReference type="Pfam" id="PF00076">
    <property type="entry name" value="RRM_1"/>
    <property type="match status" value="1"/>
</dbReference>
<dbReference type="InterPro" id="IPR012677">
    <property type="entry name" value="Nucleotide-bd_a/b_plait_sf"/>
</dbReference>
<dbReference type="EMBL" id="JABFUD020000016">
    <property type="protein sequence ID" value="KAI5068198.1"/>
    <property type="molecule type" value="Genomic_DNA"/>
</dbReference>
<dbReference type="SUPFAM" id="SSF54928">
    <property type="entry name" value="RNA-binding domain, RBD"/>
    <property type="match status" value="1"/>
</dbReference>
<keyword evidence="7" id="KW-1185">Reference proteome</keyword>
<feature type="compositionally biased region" description="Basic residues" evidence="4">
    <location>
        <begin position="206"/>
        <end position="221"/>
    </location>
</feature>
<dbReference type="Gene3D" id="3.30.70.330">
    <property type="match status" value="1"/>
</dbReference>
<dbReference type="GO" id="GO:0006397">
    <property type="term" value="P:mRNA processing"/>
    <property type="evidence" value="ECO:0007669"/>
    <property type="project" value="UniProtKB-KW"/>
</dbReference>
<keyword evidence="3" id="KW-0694">RNA-binding</keyword>
<keyword evidence="2" id="KW-0508">mRNA splicing</keyword>
<dbReference type="PROSITE" id="PS50102">
    <property type="entry name" value="RRM"/>
    <property type="match status" value="1"/>
</dbReference>